<feature type="transmembrane region" description="Helical" evidence="1">
    <location>
        <begin position="59"/>
        <end position="78"/>
    </location>
</feature>
<keyword evidence="1" id="KW-0812">Transmembrane</keyword>
<dbReference type="AlphaFoldDB" id="A0A226DKI6"/>
<protein>
    <submittedName>
        <fullName evidence="2">Uncharacterized protein</fullName>
    </submittedName>
</protein>
<accession>A0A226DKI6</accession>
<gene>
    <name evidence="2" type="ORF">Fcan01_19005</name>
</gene>
<feature type="transmembrane region" description="Helical" evidence="1">
    <location>
        <begin position="90"/>
        <end position="111"/>
    </location>
</feature>
<keyword evidence="3" id="KW-1185">Reference proteome</keyword>
<comment type="caution">
    <text evidence="2">The sequence shown here is derived from an EMBL/GenBank/DDBJ whole genome shotgun (WGS) entry which is preliminary data.</text>
</comment>
<sequence>MHLPCGIDTPLGVLRLVQFFYIKHFPFPYQVPYQCDYRKGILHFEVVPLKRWYDKFIPLLVNLGTISLSTMSIIYLALDEDEILQDSRFWVWMCYINLSIGTTVANMIALLESGQILFQTWERMVEFDWHVRKGKLISSCKVSSAAPCK</sequence>
<organism evidence="2 3">
    <name type="scientific">Folsomia candida</name>
    <name type="common">Springtail</name>
    <dbReference type="NCBI Taxonomy" id="158441"/>
    <lineage>
        <taxon>Eukaryota</taxon>
        <taxon>Metazoa</taxon>
        <taxon>Ecdysozoa</taxon>
        <taxon>Arthropoda</taxon>
        <taxon>Hexapoda</taxon>
        <taxon>Collembola</taxon>
        <taxon>Entomobryomorpha</taxon>
        <taxon>Isotomoidea</taxon>
        <taxon>Isotomidae</taxon>
        <taxon>Proisotominae</taxon>
        <taxon>Folsomia</taxon>
    </lineage>
</organism>
<evidence type="ECO:0000256" key="1">
    <source>
        <dbReference type="SAM" id="Phobius"/>
    </source>
</evidence>
<name>A0A226DKI6_FOLCA</name>
<keyword evidence="1" id="KW-0472">Membrane</keyword>
<reference evidence="2 3" key="1">
    <citation type="submission" date="2015-12" db="EMBL/GenBank/DDBJ databases">
        <title>The genome of Folsomia candida.</title>
        <authorList>
            <person name="Faddeeva A."/>
            <person name="Derks M.F."/>
            <person name="Anvar Y."/>
            <person name="Smit S."/>
            <person name="Van Straalen N."/>
            <person name="Roelofs D."/>
        </authorList>
    </citation>
    <scope>NUCLEOTIDE SEQUENCE [LARGE SCALE GENOMIC DNA]</scope>
    <source>
        <strain evidence="2 3">VU population</strain>
        <tissue evidence="2">Whole body</tissue>
    </source>
</reference>
<dbReference type="Proteomes" id="UP000198287">
    <property type="component" value="Unassembled WGS sequence"/>
</dbReference>
<dbReference type="EMBL" id="LNIX01000016">
    <property type="protein sequence ID" value="OXA46045.1"/>
    <property type="molecule type" value="Genomic_DNA"/>
</dbReference>
<evidence type="ECO:0000313" key="3">
    <source>
        <dbReference type="Proteomes" id="UP000198287"/>
    </source>
</evidence>
<proteinExistence type="predicted"/>
<evidence type="ECO:0000313" key="2">
    <source>
        <dbReference type="EMBL" id="OXA46045.1"/>
    </source>
</evidence>
<keyword evidence="1" id="KW-1133">Transmembrane helix</keyword>